<proteinExistence type="inferred from homology"/>
<dbReference type="Proteomes" id="UP000292781">
    <property type="component" value="Unassembled WGS sequence"/>
</dbReference>
<gene>
    <name evidence="7" type="ORF">EYW49_18850</name>
</gene>
<keyword evidence="4" id="KW-0378">Hydrolase</keyword>
<dbReference type="AlphaFoldDB" id="A0A4Q9VGW4"/>
<feature type="active site" evidence="4">
    <location>
        <position position="29"/>
    </location>
</feature>
<evidence type="ECO:0000256" key="2">
    <source>
        <dbReference type="ARBA" id="ARBA00012150"/>
    </source>
</evidence>
<dbReference type="InterPro" id="IPR020456">
    <property type="entry name" value="Acylphosphatase"/>
</dbReference>
<comment type="caution">
    <text evidence="7">The sequence shown here is derived from an EMBL/GenBank/DDBJ whole genome shotgun (WGS) entry which is preliminary data.</text>
</comment>
<dbReference type="GO" id="GO:0003998">
    <property type="term" value="F:acylphosphatase activity"/>
    <property type="evidence" value="ECO:0007669"/>
    <property type="project" value="UniProtKB-EC"/>
</dbReference>
<dbReference type="Pfam" id="PF00708">
    <property type="entry name" value="Acylphosphatase"/>
    <property type="match status" value="1"/>
</dbReference>
<evidence type="ECO:0000313" key="8">
    <source>
        <dbReference type="Proteomes" id="UP000292781"/>
    </source>
</evidence>
<reference evidence="7 8" key="1">
    <citation type="submission" date="2019-02" db="EMBL/GenBank/DDBJ databases">
        <title>Siculibacillus lacustris gen. nov., sp. nov., a new rosette-forming bacterium isolated from a freshwater crater lake (Lake St. Ana, Romania).</title>
        <authorList>
            <person name="Felfoldi T."/>
            <person name="Marton Z."/>
            <person name="Szabo A."/>
            <person name="Mentes A."/>
            <person name="Boka K."/>
            <person name="Marialigeti K."/>
            <person name="Mathe I."/>
            <person name="Koncz M."/>
            <person name="Schumann P."/>
            <person name="Toth E."/>
        </authorList>
    </citation>
    <scope>NUCLEOTIDE SEQUENCE [LARGE SCALE GENOMIC DNA]</scope>
    <source>
        <strain evidence="7 8">SA-279</strain>
    </source>
</reference>
<dbReference type="SUPFAM" id="SSF54975">
    <property type="entry name" value="Acylphosphatase/BLUF domain-like"/>
    <property type="match status" value="1"/>
</dbReference>
<dbReference type="OrthoDB" id="5295388at2"/>
<dbReference type="PROSITE" id="PS51160">
    <property type="entry name" value="ACYLPHOSPHATASE_3"/>
    <property type="match status" value="1"/>
</dbReference>
<evidence type="ECO:0000313" key="7">
    <source>
        <dbReference type="EMBL" id="TBW34082.1"/>
    </source>
</evidence>
<dbReference type="PANTHER" id="PTHR47268">
    <property type="entry name" value="ACYLPHOSPHATASE"/>
    <property type="match status" value="1"/>
</dbReference>
<dbReference type="Gene3D" id="3.30.70.100">
    <property type="match status" value="1"/>
</dbReference>
<dbReference type="InterPro" id="IPR017968">
    <property type="entry name" value="Acylphosphatase_CS"/>
</dbReference>
<feature type="domain" description="Acylphosphatase-like" evidence="6">
    <location>
        <begin position="1"/>
        <end position="82"/>
    </location>
</feature>
<accession>A0A4Q9VGW4</accession>
<dbReference type="EC" id="3.6.1.7" evidence="2 4"/>
<feature type="active site" evidence="4">
    <location>
        <position position="11"/>
    </location>
</feature>
<comment type="catalytic activity">
    <reaction evidence="3 4">
        <text>an acyl phosphate + H2O = a carboxylate + phosphate + H(+)</text>
        <dbReference type="Rhea" id="RHEA:14965"/>
        <dbReference type="ChEBI" id="CHEBI:15377"/>
        <dbReference type="ChEBI" id="CHEBI:15378"/>
        <dbReference type="ChEBI" id="CHEBI:29067"/>
        <dbReference type="ChEBI" id="CHEBI:43474"/>
        <dbReference type="ChEBI" id="CHEBI:59918"/>
        <dbReference type="EC" id="3.6.1.7"/>
    </reaction>
</comment>
<comment type="similarity">
    <text evidence="1 5">Belongs to the acylphosphatase family.</text>
</comment>
<dbReference type="EMBL" id="SJFN01000036">
    <property type="protein sequence ID" value="TBW34082.1"/>
    <property type="molecule type" value="Genomic_DNA"/>
</dbReference>
<evidence type="ECO:0000256" key="3">
    <source>
        <dbReference type="ARBA" id="ARBA00047645"/>
    </source>
</evidence>
<dbReference type="InterPro" id="IPR001792">
    <property type="entry name" value="Acylphosphatase-like_dom"/>
</dbReference>
<organism evidence="7 8">
    <name type="scientific">Siculibacillus lacustris</name>
    <dbReference type="NCBI Taxonomy" id="1549641"/>
    <lineage>
        <taxon>Bacteria</taxon>
        <taxon>Pseudomonadati</taxon>
        <taxon>Pseudomonadota</taxon>
        <taxon>Alphaproteobacteria</taxon>
        <taxon>Hyphomicrobiales</taxon>
        <taxon>Ancalomicrobiaceae</taxon>
        <taxon>Siculibacillus</taxon>
    </lineage>
</organism>
<sequence>MSGRVQGVGFRAWLERRARERGLSGWVRNLRDGTVEAVFAGPAGPVDAIIDLCRSGPPHARVEVIERYETEPPAIPGFQIRPSD</sequence>
<evidence type="ECO:0000256" key="4">
    <source>
        <dbReference type="PROSITE-ProRule" id="PRU00520"/>
    </source>
</evidence>
<dbReference type="PROSITE" id="PS00151">
    <property type="entry name" value="ACYLPHOSPHATASE_2"/>
    <property type="match status" value="1"/>
</dbReference>
<keyword evidence="8" id="KW-1185">Reference proteome</keyword>
<dbReference type="InterPro" id="IPR036046">
    <property type="entry name" value="Acylphosphatase-like_dom_sf"/>
</dbReference>
<name>A0A4Q9VGW4_9HYPH</name>
<evidence type="ECO:0000256" key="5">
    <source>
        <dbReference type="RuleBase" id="RU004168"/>
    </source>
</evidence>
<evidence type="ECO:0000256" key="1">
    <source>
        <dbReference type="ARBA" id="ARBA00005614"/>
    </source>
</evidence>
<evidence type="ECO:0000259" key="6">
    <source>
        <dbReference type="PROSITE" id="PS51160"/>
    </source>
</evidence>
<dbReference type="PANTHER" id="PTHR47268:SF4">
    <property type="entry name" value="ACYLPHOSPHATASE"/>
    <property type="match status" value="1"/>
</dbReference>
<protein>
    <recommendedName>
        <fullName evidence="2 4">acylphosphatase</fullName>
        <ecNumber evidence="2 4">3.6.1.7</ecNumber>
    </recommendedName>
</protein>